<evidence type="ECO:0000256" key="2">
    <source>
        <dbReference type="ARBA" id="ARBA00022723"/>
    </source>
</evidence>
<dbReference type="GO" id="GO:0015995">
    <property type="term" value="P:chlorophyll biosynthetic process"/>
    <property type="evidence" value="ECO:0007669"/>
    <property type="project" value="InterPro"/>
</dbReference>
<dbReference type="SUPFAM" id="SSF102114">
    <property type="entry name" value="Radical SAM enzymes"/>
    <property type="match status" value="1"/>
</dbReference>
<dbReference type="Pfam" id="PF13186">
    <property type="entry name" value="SPASM"/>
    <property type="match status" value="1"/>
</dbReference>
<dbReference type="InterPro" id="IPR042298">
    <property type="entry name" value="P-CP_red_C"/>
</dbReference>
<keyword evidence="4" id="KW-0411">Iron-sulfur</keyword>
<dbReference type="SFLD" id="SFLDG01386">
    <property type="entry name" value="main_SPASM_domain-containing"/>
    <property type="match status" value="1"/>
</dbReference>
<dbReference type="InterPro" id="IPR006638">
    <property type="entry name" value="Elp3/MiaA/NifB-like_rSAM"/>
</dbReference>
<sequence>VSSTSDIRSPSAATLAPPAPEGLEAVLPGREPTREPVRERGPYTPHIVAWNLTKRCNLACAHCYISAGSWHATDDELSTDQCLRILDEILDVNPNPMLILTGGEPLLRDDLETLAERASARGATVVVGTNGTRLTDERIDSLMEAGVKGVAVSIDSLRPEYHDRFRHGGGALADTMAAVERCSTRRLDFVIQTTVTTGNRHEIADLARWSAEAGAVSFNVYFVVATGRAEHMHGMSPEENEDVLRELVGLEGTYRGRMMVRSKCQPQLMRHVVQGDPDSPLLNYETRCPCGVHYVRITPEGKVTPCPYMPAVAGDLLTQSFREIWESSPVFTQLRSGELGGRCGRCEYREVCGGCRARAYADSGDFMGPDDSCAYDPSGEMPLVASRRTVSYGQSRPGGSPVADAGAASTEQAAPATIEWTPEALARMDSVPSFVRGVVIQRVEKFADDRGYTCVDVEVMEEVRRNLPVDFSKKLPFFLGRGGRA</sequence>
<dbReference type="GO" id="GO:0051536">
    <property type="term" value="F:iron-sulfur cluster binding"/>
    <property type="evidence" value="ECO:0007669"/>
    <property type="project" value="UniProtKB-KW"/>
</dbReference>
<dbReference type="SMART" id="SM00729">
    <property type="entry name" value="Elp3"/>
    <property type="match status" value="1"/>
</dbReference>
<dbReference type="PANTHER" id="PTHR11228">
    <property type="entry name" value="RADICAL SAM DOMAIN PROTEIN"/>
    <property type="match status" value="1"/>
</dbReference>
<accession>A0A381QH92</accession>
<dbReference type="GO" id="GO:0015979">
    <property type="term" value="P:photosynthesis"/>
    <property type="evidence" value="ECO:0007669"/>
    <property type="project" value="InterPro"/>
</dbReference>
<dbReference type="InterPro" id="IPR023885">
    <property type="entry name" value="4Fe4S-binding_SPASM_dom"/>
</dbReference>
<dbReference type="PROSITE" id="PS51918">
    <property type="entry name" value="RADICAL_SAM"/>
    <property type="match status" value="1"/>
</dbReference>
<keyword evidence="2" id="KW-0479">Metal-binding</keyword>
<evidence type="ECO:0000313" key="7">
    <source>
        <dbReference type="EMBL" id="SUZ77759.1"/>
    </source>
</evidence>
<dbReference type="AlphaFoldDB" id="A0A381QH92"/>
<dbReference type="Gene3D" id="1.10.8.550">
    <property type="entry name" value="Proto-chlorophyllide reductase 57 kD subunit B"/>
    <property type="match status" value="1"/>
</dbReference>
<keyword evidence="1" id="KW-0949">S-adenosyl-L-methionine</keyword>
<proteinExistence type="predicted"/>
<dbReference type="InterPro" id="IPR007197">
    <property type="entry name" value="rSAM"/>
</dbReference>
<dbReference type="Pfam" id="PF08369">
    <property type="entry name" value="PCP_red"/>
    <property type="match status" value="1"/>
</dbReference>
<protein>
    <recommendedName>
        <fullName evidence="6">Radical SAM core domain-containing protein</fullName>
    </recommendedName>
</protein>
<dbReference type="InterPro" id="IPR058240">
    <property type="entry name" value="rSAM_sf"/>
</dbReference>
<dbReference type="NCBIfam" id="TIGR04085">
    <property type="entry name" value="rSAM_more_4Fe4S"/>
    <property type="match status" value="1"/>
</dbReference>
<dbReference type="GO" id="GO:0046872">
    <property type="term" value="F:metal ion binding"/>
    <property type="evidence" value="ECO:0007669"/>
    <property type="project" value="UniProtKB-KW"/>
</dbReference>
<dbReference type="EMBL" id="UINC01001327">
    <property type="protein sequence ID" value="SUZ77759.1"/>
    <property type="molecule type" value="Genomic_DNA"/>
</dbReference>
<reference evidence="7" key="1">
    <citation type="submission" date="2018-05" db="EMBL/GenBank/DDBJ databases">
        <authorList>
            <person name="Lanie J.A."/>
            <person name="Ng W.-L."/>
            <person name="Kazmierczak K.M."/>
            <person name="Andrzejewski T.M."/>
            <person name="Davidsen T.M."/>
            <person name="Wayne K.J."/>
            <person name="Tettelin H."/>
            <person name="Glass J.I."/>
            <person name="Rusch D."/>
            <person name="Podicherti R."/>
            <person name="Tsui H.-C.T."/>
            <person name="Winkler M.E."/>
        </authorList>
    </citation>
    <scope>NUCLEOTIDE SEQUENCE</scope>
</reference>
<dbReference type="CDD" id="cd21123">
    <property type="entry name" value="SPASM_MftC-like"/>
    <property type="match status" value="1"/>
</dbReference>
<name>A0A381QH92_9ZZZZ</name>
<dbReference type="Gene3D" id="3.20.20.70">
    <property type="entry name" value="Aldolase class I"/>
    <property type="match status" value="1"/>
</dbReference>
<feature type="region of interest" description="Disordered" evidence="5">
    <location>
        <begin position="1"/>
        <end position="41"/>
    </location>
</feature>
<dbReference type="PANTHER" id="PTHR11228:SF7">
    <property type="entry name" value="PQQA PEPTIDE CYCLASE"/>
    <property type="match status" value="1"/>
</dbReference>
<evidence type="ECO:0000256" key="1">
    <source>
        <dbReference type="ARBA" id="ARBA00022691"/>
    </source>
</evidence>
<dbReference type="GO" id="GO:0016491">
    <property type="term" value="F:oxidoreductase activity"/>
    <property type="evidence" value="ECO:0007669"/>
    <property type="project" value="InterPro"/>
</dbReference>
<evidence type="ECO:0000256" key="5">
    <source>
        <dbReference type="SAM" id="MobiDB-lite"/>
    </source>
</evidence>
<evidence type="ECO:0000259" key="6">
    <source>
        <dbReference type="PROSITE" id="PS51918"/>
    </source>
</evidence>
<keyword evidence="3" id="KW-0408">Iron</keyword>
<evidence type="ECO:0000256" key="4">
    <source>
        <dbReference type="ARBA" id="ARBA00023014"/>
    </source>
</evidence>
<dbReference type="InterPro" id="IPR050377">
    <property type="entry name" value="Radical_SAM_PqqE_MftC-like"/>
</dbReference>
<dbReference type="SFLD" id="SFLDG01067">
    <property type="entry name" value="SPASM/twitch_domain_containing"/>
    <property type="match status" value="1"/>
</dbReference>
<dbReference type="SFLD" id="SFLDS00029">
    <property type="entry name" value="Radical_SAM"/>
    <property type="match status" value="1"/>
</dbReference>
<dbReference type="InterPro" id="IPR013785">
    <property type="entry name" value="Aldolase_TIM"/>
</dbReference>
<gene>
    <name evidence="7" type="ORF">METZ01_LOCUS30613</name>
</gene>
<feature type="non-terminal residue" evidence="7">
    <location>
        <position position="1"/>
    </location>
</feature>
<dbReference type="InterPro" id="IPR013580">
    <property type="entry name" value="LI-POR_suB-like_C"/>
</dbReference>
<feature type="compositionally biased region" description="Basic and acidic residues" evidence="5">
    <location>
        <begin position="31"/>
        <end position="41"/>
    </location>
</feature>
<evidence type="ECO:0000256" key="3">
    <source>
        <dbReference type="ARBA" id="ARBA00023004"/>
    </source>
</evidence>
<feature type="domain" description="Radical SAM core" evidence="6">
    <location>
        <begin position="42"/>
        <end position="267"/>
    </location>
</feature>
<dbReference type="Pfam" id="PF04055">
    <property type="entry name" value="Radical_SAM"/>
    <property type="match status" value="1"/>
</dbReference>
<organism evidence="7">
    <name type="scientific">marine metagenome</name>
    <dbReference type="NCBI Taxonomy" id="408172"/>
    <lineage>
        <taxon>unclassified sequences</taxon>
        <taxon>metagenomes</taxon>
        <taxon>ecological metagenomes</taxon>
    </lineage>
</organism>
<dbReference type="CDD" id="cd01335">
    <property type="entry name" value="Radical_SAM"/>
    <property type="match status" value="1"/>
</dbReference>